<dbReference type="GO" id="GO:0042910">
    <property type="term" value="F:xenobiotic transmembrane transporter activity"/>
    <property type="evidence" value="ECO:0007669"/>
    <property type="project" value="TreeGrafter"/>
</dbReference>
<evidence type="ECO:0000256" key="1">
    <source>
        <dbReference type="ARBA" id="ARBA00007613"/>
    </source>
</evidence>
<name>A0A7S7SJR0_PALFE</name>
<feature type="transmembrane region" description="Helical" evidence="3">
    <location>
        <begin position="12"/>
        <end position="30"/>
    </location>
</feature>
<dbReference type="InterPro" id="IPR001036">
    <property type="entry name" value="Acrflvin-R"/>
</dbReference>
<feature type="transmembrane region" description="Helical" evidence="3">
    <location>
        <begin position="902"/>
        <end position="922"/>
    </location>
</feature>
<comment type="similarity">
    <text evidence="1">Belongs to the outer membrane factor (OMF) (TC 1.B.17) family.</text>
</comment>
<dbReference type="SUPFAM" id="SSF56954">
    <property type="entry name" value="Outer membrane efflux proteins (OEP)"/>
    <property type="match status" value="1"/>
</dbReference>
<feature type="transmembrane region" description="Helical" evidence="3">
    <location>
        <begin position="359"/>
        <end position="380"/>
    </location>
</feature>
<feature type="transmembrane region" description="Helical" evidence="3">
    <location>
        <begin position="386"/>
        <end position="410"/>
    </location>
</feature>
<dbReference type="SUPFAM" id="SSF82714">
    <property type="entry name" value="Multidrug efflux transporter AcrB TolC docking domain, DN and DC subdomains"/>
    <property type="match status" value="2"/>
</dbReference>
<dbReference type="Pfam" id="PF02321">
    <property type="entry name" value="OEP"/>
    <property type="match status" value="1"/>
</dbReference>
<sequence length="1594" mass="175232">MQRLAEICIKRPVFATMLILALMVVGMASYRQLGVDYFPKVEFPYVNITTTLAGASPEEVETQVTKPLEEVVNTISGIDELNSTSAEGVSIISIAFLLEKDPEVAAQEVRDKINTVLGQLPKDAKSPIVEKIATDASPVLNVVVSANRDLREITKLSDDGLKKNIESISGVGQVRFVGERKRQIQVVVDGEKLYSYNLNIEQVRAALAAQNIEIPGGRIDEGNRELSLRTMGRVERPVDFERIVVGNLNGAPIRVADIGQVVDGFEEPRSLARLNGESAVVLAVRKQSGTNSLDVIAAVKTRIEQLKKSLPPDFKITYARDQSGFIEAAFEAVQEHLVLGGVFAGIIVMLFIRNWRSTLIAAIAIPTSIISTFTLLNYMGFTLNQITMLALTLVVGIVIDDAIVVLENIFRYMEEKNMSAMEAAVHGTREIGLAVMATTLSLIIIFIPIALMPGIVGRFMSSFGYTAAFAIGISLLVSFTLTPMLCSRFLRLGKKDHDTKSGFFHKYMSMPYHEMLAWSLRHRWVIVVVSVLVVLSTGPMMSRMGVDFLPVEDQSEFEVSVRMPVGSSLEGTTQVMAQIEKDIQVLPGVRDLLTTVGADQRRQVDRGSIIVELVDTNKRKESQRVLMDMTRDKLKKYKDLIVGVQLPSLISGGADRDFMYSIQGPDLGKLEQYAKRLMTKLNSIPGMADLELTYESGKPEVRVQINRDKAADLNVNVAQVANAMRVLVGGDDQVTTYREGDDRYDVLLRVSKPFRNSQQALERLFVPSATLGNVPISNVASMELGTGPTSIDRWNRQRRVLIQGSLNKGLALSDLLNTVSEEMVKMNLPPEYRHGAVGRSKELGKAVTNFLFAFLLSIVFMYMILAANYESFVDPITILLSLPLSIPFALLSLFLAGENFSVVYTSLGILVLFGIVKKNSILQVDHIKGLRREGVPRLEAVFRGCDDRLRPILMTTAALIAGMLPLAFGSGAGAGTRRTVAIVVIGGQAMALILTLVVTPVAYTLFDDMGEFFKRRTRRKEVIQPVTAMLLILLLIGAAPLRAQQKPQDLTFPQNAEMTKILEEVSKAERVGVSGTQHPLSLQEAVQMALKNNLEIELERTTVATSVAGLKGARGAFDSVVLFAPSIQANNSPAASSLAAANGKVSEHYLTNNLSVKQKTPWQGLSFHVDFDNQRQSTNNPFVSLNPNFTSRLTAGFSMPLWRYRDLDNDRAVLKIRAKQKQQSETDFETRVIDVIARTQAAYWDLAASIEDAVVAADGVRLARDQHERNQRQISAGTLAPVELAASEAELQRRIDNYVTAIGIVTSAENELKVILTPDRNDPLWNDRLMPSERTTLETPIDDLKQAMTIALEKRTELRSLELRTQQNDVQKDLARSGTKPQVNLNANYINSGLAGTVPATSSGGFAAAFSPLFGRVNDLSAVAGLPPLPAISLGGSVPASFVGGYGQGLSNLFSGNYQSVQAGLSIEWSPRNRTAEAQYEQTAITEKRLKLTRMQLEQGISAQVRNSLQALETARQRMEAARAAEKAAAEKMDSEIRLFQTGESTNFLVLTRQNELLDTRRRLVGSFLLRNKAVARLQQVLGTTLEANKVELH</sequence>
<feature type="transmembrane region" description="Helical" evidence="3">
    <location>
        <begin position="524"/>
        <end position="541"/>
    </location>
</feature>
<feature type="transmembrane region" description="Helical" evidence="3">
    <location>
        <begin position="336"/>
        <end position="352"/>
    </location>
</feature>
<evidence type="ECO:0000313" key="6">
    <source>
        <dbReference type="Proteomes" id="UP000593892"/>
    </source>
</evidence>
<keyword evidence="2" id="KW-0175">Coiled coil</keyword>
<dbReference type="Gene3D" id="3.30.70.1430">
    <property type="entry name" value="Multidrug efflux transporter AcrB pore domain"/>
    <property type="match status" value="2"/>
</dbReference>
<dbReference type="PANTHER" id="PTHR32063">
    <property type="match status" value="1"/>
</dbReference>
<dbReference type="Gene3D" id="3.30.70.1440">
    <property type="entry name" value="Multidrug efflux transporter AcrB pore domain"/>
    <property type="match status" value="1"/>
</dbReference>
<dbReference type="Proteomes" id="UP000593892">
    <property type="component" value="Chromosome"/>
</dbReference>
<dbReference type="PRINTS" id="PR00702">
    <property type="entry name" value="ACRIFLAVINRP"/>
</dbReference>
<dbReference type="Gene3D" id="3.30.2090.10">
    <property type="entry name" value="Multidrug efflux transporter AcrB TolC docking domain, DN and DC subdomains"/>
    <property type="match status" value="2"/>
</dbReference>
<dbReference type="KEGG" id="pfer:IRI77_30050"/>
<gene>
    <name evidence="5" type="ORF">IRI77_30050</name>
</gene>
<dbReference type="SUPFAM" id="SSF82866">
    <property type="entry name" value="Multidrug efflux transporter AcrB transmembrane domain"/>
    <property type="match status" value="2"/>
</dbReference>
<keyword evidence="3" id="KW-0472">Membrane</keyword>
<evidence type="ECO:0000256" key="3">
    <source>
        <dbReference type="SAM" id="Phobius"/>
    </source>
</evidence>
<feature type="transmembrane region" description="Helical" evidence="3">
    <location>
        <begin position="1026"/>
        <end position="1043"/>
    </location>
</feature>
<feature type="transmembrane region" description="Helical" evidence="3">
    <location>
        <begin position="952"/>
        <end position="974"/>
    </location>
</feature>
<feature type="transmembrane region" description="Helical" evidence="3">
    <location>
        <begin position="850"/>
        <end position="869"/>
    </location>
</feature>
<keyword evidence="3" id="KW-0812">Transmembrane</keyword>
<feature type="transmembrane region" description="Helical" evidence="3">
    <location>
        <begin position="876"/>
        <end position="896"/>
    </location>
</feature>
<feature type="domain" description="SSD" evidence="4">
    <location>
        <begin position="359"/>
        <end position="488"/>
    </location>
</feature>
<dbReference type="SUPFAM" id="SSF82693">
    <property type="entry name" value="Multidrug efflux transporter AcrB pore domain, PN1, PN2, PC1 and PC2 subdomains"/>
    <property type="match status" value="3"/>
</dbReference>
<dbReference type="PANTHER" id="PTHR32063:SF0">
    <property type="entry name" value="SWARMING MOTILITY PROTEIN SWRC"/>
    <property type="match status" value="1"/>
</dbReference>
<keyword evidence="6" id="KW-1185">Reference proteome</keyword>
<dbReference type="RefSeq" id="WP_194448647.1">
    <property type="nucleotide sequence ID" value="NZ_CP063849.1"/>
</dbReference>
<evidence type="ECO:0000259" key="4">
    <source>
        <dbReference type="PROSITE" id="PS50156"/>
    </source>
</evidence>
<feature type="transmembrane region" description="Helical" evidence="3">
    <location>
        <begin position="980"/>
        <end position="1006"/>
    </location>
</feature>
<feature type="coiled-coil region" evidence="2">
    <location>
        <begin position="1502"/>
        <end position="1532"/>
    </location>
</feature>
<reference evidence="5 6" key="1">
    <citation type="submission" date="2020-10" db="EMBL/GenBank/DDBJ databases">
        <title>Complete genome sequence of Paludibaculum fermentans P105T, a facultatively anaerobic acidobacterium capable of dissimilatory Fe(III) reduction.</title>
        <authorList>
            <person name="Dedysh S.N."/>
            <person name="Beletsky A.V."/>
            <person name="Kulichevskaya I.S."/>
            <person name="Mardanov A.V."/>
            <person name="Ravin N.V."/>
        </authorList>
    </citation>
    <scope>NUCLEOTIDE SEQUENCE [LARGE SCALE GENOMIC DNA]</scope>
    <source>
        <strain evidence="5 6">P105</strain>
    </source>
</reference>
<dbReference type="Gene3D" id="1.20.1600.10">
    <property type="entry name" value="Outer membrane efflux proteins (OEP)"/>
    <property type="match status" value="1"/>
</dbReference>
<proteinExistence type="inferred from homology"/>
<dbReference type="PROSITE" id="PS50156">
    <property type="entry name" value="SSD"/>
    <property type="match status" value="1"/>
</dbReference>
<organism evidence="5 6">
    <name type="scientific">Paludibaculum fermentans</name>
    <dbReference type="NCBI Taxonomy" id="1473598"/>
    <lineage>
        <taxon>Bacteria</taxon>
        <taxon>Pseudomonadati</taxon>
        <taxon>Acidobacteriota</taxon>
        <taxon>Terriglobia</taxon>
        <taxon>Bryobacterales</taxon>
        <taxon>Bryobacteraceae</taxon>
        <taxon>Paludibaculum</taxon>
    </lineage>
</organism>
<feature type="transmembrane region" description="Helical" evidence="3">
    <location>
        <begin position="431"/>
        <end position="451"/>
    </location>
</feature>
<dbReference type="InterPro" id="IPR027463">
    <property type="entry name" value="AcrB_DN_DC_subdom"/>
</dbReference>
<keyword evidence="3" id="KW-1133">Transmembrane helix</keyword>
<dbReference type="Gene3D" id="3.30.70.1320">
    <property type="entry name" value="Multidrug efflux transporter AcrB pore domain like"/>
    <property type="match status" value="1"/>
</dbReference>
<dbReference type="InterPro" id="IPR003423">
    <property type="entry name" value="OMP_efflux"/>
</dbReference>
<accession>A0A7S7SJR0</accession>
<dbReference type="Pfam" id="PF00873">
    <property type="entry name" value="ACR_tran"/>
    <property type="match status" value="1"/>
</dbReference>
<feature type="transmembrane region" description="Helical" evidence="3">
    <location>
        <begin position="463"/>
        <end position="486"/>
    </location>
</feature>
<dbReference type="Gene3D" id="1.20.1640.10">
    <property type="entry name" value="Multidrug efflux transporter AcrB transmembrane domain"/>
    <property type="match status" value="2"/>
</dbReference>
<protein>
    <submittedName>
        <fullName evidence="5">Efflux RND transporter permease subunit</fullName>
    </submittedName>
</protein>
<dbReference type="GO" id="GO:0015562">
    <property type="term" value="F:efflux transmembrane transporter activity"/>
    <property type="evidence" value="ECO:0007669"/>
    <property type="project" value="InterPro"/>
</dbReference>
<evidence type="ECO:0000313" key="5">
    <source>
        <dbReference type="EMBL" id="QOY86978.1"/>
    </source>
</evidence>
<evidence type="ECO:0000256" key="2">
    <source>
        <dbReference type="SAM" id="Coils"/>
    </source>
</evidence>
<dbReference type="EMBL" id="CP063849">
    <property type="protein sequence ID" value="QOY86978.1"/>
    <property type="molecule type" value="Genomic_DNA"/>
</dbReference>
<dbReference type="InterPro" id="IPR000731">
    <property type="entry name" value="SSD"/>
</dbReference>
<dbReference type="GO" id="GO:0005886">
    <property type="term" value="C:plasma membrane"/>
    <property type="evidence" value="ECO:0007669"/>
    <property type="project" value="TreeGrafter"/>
</dbReference>